<dbReference type="GO" id="GO:0003677">
    <property type="term" value="F:DNA binding"/>
    <property type="evidence" value="ECO:0007669"/>
    <property type="project" value="InterPro"/>
</dbReference>
<sequence>MKETQKRTGKSLRDQRDIPQMAWANPENELKCPVHACKLYKLKRPLKYSNPTDPFYIQENTNREKSGLWYKSQPIGINKLGKFMKKMAAAAGIIQSKEDDDNDESENDSGNRRLTNHSARRFMLQKLDDAGFEHNHIKQISRHKNIQSISTYSKLNSKKHHEISRTILADKNENMQSSQTTRTVTINNNPVGQNEFQNVQKTAVSENQVSFGNLAGAPTGLSCLFGGPIYGGTFNINMSNLPSLSPSPQTTKRRRYVIESDSSQD</sequence>
<dbReference type="PANTHER" id="PTHR21446:SF12">
    <property type="entry name" value="POTASSIUM CHANNEL TETRAMERIZATION DOMAIN CONTAINING 1"/>
    <property type="match status" value="1"/>
</dbReference>
<dbReference type="OrthoDB" id="6156728at2759"/>
<comment type="caution">
    <text evidence="7">The sequence shown here is derived from an EMBL/GenBank/DDBJ whole genome shotgun (WGS) entry which is preliminary data.</text>
</comment>
<evidence type="ECO:0000313" key="7">
    <source>
        <dbReference type="EMBL" id="CAG2198825.1"/>
    </source>
</evidence>
<keyword evidence="8" id="KW-1185">Reference proteome</keyword>
<dbReference type="EMBL" id="CAJPWZ010000700">
    <property type="protein sequence ID" value="CAG2198825.1"/>
    <property type="molecule type" value="Genomic_DNA"/>
</dbReference>
<dbReference type="GO" id="GO:0006310">
    <property type="term" value="P:DNA recombination"/>
    <property type="evidence" value="ECO:0007669"/>
    <property type="project" value="UniProtKB-KW"/>
</dbReference>
<organism evidence="7 8">
    <name type="scientific">Mytilus edulis</name>
    <name type="common">Blue mussel</name>
    <dbReference type="NCBI Taxonomy" id="6550"/>
    <lineage>
        <taxon>Eukaryota</taxon>
        <taxon>Metazoa</taxon>
        <taxon>Spiralia</taxon>
        <taxon>Lophotrochozoa</taxon>
        <taxon>Mollusca</taxon>
        <taxon>Bivalvia</taxon>
        <taxon>Autobranchia</taxon>
        <taxon>Pteriomorphia</taxon>
        <taxon>Mytilida</taxon>
        <taxon>Mytiloidea</taxon>
        <taxon>Mytilidae</taxon>
        <taxon>Mytilinae</taxon>
        <taxon>Mytilus</taxon>
    </lineage>
</organism>
<evidence type="ECO:0000256" key="1">
    <source>
        <dbReference type="ARBA" id="ARBA00022499"/>
    </source>
</evidence>
<evidence type="ECO:0000259" key="6">
    <source>
        <dbReference type="Pfam" id="PF12012"/>
    </source>
</evidence>
<dbReference type="PANTHER" id="PTHR21446">
    <property type="entry name" value="DUF3504 DOMAIN-CONTAINING PROTEIN"/>
    <property type="match status" value="1"/>
</dbReference>
<keyword evidence="2" id="KW-0597">Phosphoprotein</keyword>
<dbReference type="InterPro" id="IPR013762">
    <property type="entry name" value="Integrase-like_cat_sf"/>
</dbReference>
<evidence type="ECO:0000256" key="4">
    <source>
        <dbReference type="ARBA" id="ARBA00023172"/>
    </source>
</evidence>
<dbReference type="InterPro" id="IPR011010">
    <property type="entry name" value="DNA_brk_join_enz"/>
</dbReference>
<keyword evidence="4" id="KW-0233">DNA recombination</keyword>
<name>A0A8S3QQC1_MYTED</name>
<dbReference type="GO" id="GO:0015074">
    <property type="term" value="P:DNA integration"/>
    <property type="evidence" value="ECO:0007669"/>
    <property type="project" value="InterPro"/>
</dbReference>
<feature type="region of interest" description="Disordered" evidence="5">
    <location>
        <begin position="95"/>
        <end position="117"/>
    </location>
</feature>
<dbReference type="InterPro" id="IPR052787">
    <property type="entry name" value="MAVS"/>
</dbReference>
<keyword evidence="3" id="KW-0832">Ubl conjugation</keyword>
<protein>
    <recommendedName>
        <fullName evidence="6">ZMYM2-like/QRICH1 C-terminal domain-containing protein</fullName>
    </recommendedName>
</protein>
<dbReference type="SUPFAM" id="SSF56349">
    <property type="entry name" value="DNA breaking-rejoining enzymes"/>
    <property type="match status" value="1"/>
</dbReference>
<dbReference type="Gene3D" id="1.10.443.10">
    <property type="entry name" value="Intergrase catalytic core"/>
    <property type="match status" value="1"/>
</dbReference>
<dbReference type="AlphaFoldDB" id="A0A8S3QQC1"/>
<gene>
    <name evidence="7" type="ORF">MEDL_13560</name>
</gene>
<evidence type="ECO:0000256" key="5">
    <source>
        <dbReference type="SAM" id="MobiDB-lite"/>
    </source>
</evidence>
<dbReference type="Pfam" id="PF12012">
    <property type="entry name" value="DUF3504"/>
    <property type="match status" value="1"/>
</dbReference>
<proteinExistence type="predicted"/>
<dbReference type="InterPro" id="IPR021893">
    <property type="entry name" value="ZMYM2-like_C"/>
</dbReference>
<evidence type="ECO:0000256" key="2">
    <source>
        <dbReference type="ARBA" id="ARBA00022553"/>
    </source>
</evidence>
<keyword evidence="1" id="KW-1017">Isopeptide bond</keyword>
<evidence type="ECO:0000313" key="8">
    <source>
        <dbReference type="Proteomes" id="UP000683360"/>
    </source>
</evidence>
<feature type="domain" description="ZMYM2-like/QRICH1 C-terminal" evidence="6">
    <location>
        <begin position="5"/>
        <end position="88"/>
    </location>
</feature>
<accession>A0A8S3QQC1</accession>
<reference evidence="7" key="1">
    <citation type="submission" date="2021-03" db="EMBL/GenBank/DDBJ databases">
        <authorList>
            <person name="Bekaert M."/>
        </authorList>
    </citation>
    <scope>NUCLEOTIDE SEQUENCE</scope>
</reference>
<feature type="compositionally biased region" description="Acidic residues" evidence="5">
    <location>
        <begin position="98"/>
        <end position="107"/>
    </location>
</feature>
<evidence type="ECO:0000256" key="3">
    <source>
        <dbReference type="ARBA" id="ARBA00022843"/>
    </source>
</evidence>
<dbReference type="Proteomes" id="UP000683360">
    <property type="component" value="Unassembled WGS sequence"/>
</dbReference>